<comment type="caution">
    <text evidence="2">The sequence shown here is derived from an EMBL/GenBank/DDBJ whole genome shotgun (WGS) entry which is preliminary data.</text>
</comment>
<dbReference type="EMBL" id="BGPR01000505">
    <property type="protein sequence ID" value="GBM23873.1"/>
    <property type="molecule type" value="Genomic_DNA"/>
</dbReference>
<reference evidence="2 3" key="1">
    <citation type="journal article" date="2019" name="Sci. Rep.">
        <title>Orb-weaving spider Araneus ventricosus genome elucidates the spidroin gene catalogue.</title>
        <authorList>
            <person name="Kono N."/>
            <person name="Nakamura H."/>
            <person name="Ohtoshi R."/>
            <person name="Moran D.A.P."/>
            <person name="Shinohara A."/>
            <person name="Yoshida Y."/>
            <person name="Fujiwara M."/>
            <person name="Mori M."/>
            <person name="Tomita M."/>
            <person name="Arakawa K."/>
        </authorList>
    </citation>
    <scope>NUCLEOTIDE SEQUENCE [LARGE SCALE GENOMIC DNA]</scope>
</reference>
<proteinExistence type="predicted"/>
<evidence type="ECO:0000313" key="3">
    <source>
        <dbReference type="Proteomes" id="UP000499080"/>
    </source>
</evidence>
<keyword evidence="3" id="KW-1185">Reference proteome</keyword>
<name>A0A4Y2E3W9_ARAVE</name>
<dbReference type="Proteomes" id="UP000499080">
    <property type="component" value="Unassembled WGS sequence"/>
</dbReference>
<accession>A0A4Y2E3W9</accession>
<protein>
    <submittedName>
        <fullName evidence="2">Uncharacterized protein</fullName>
    </submittedName>
</protein>
<feature type="region of interest" description="Disordered" evidence="1">
    <location>
        <begin position="1"/>
        <end position="32"/>
    </location>
</feature>
<evidence type="ECO:0000313" key="2">
    <source>
        <dbReference type="EMBL" id="GBM23873.1"/>
    </source>
</evidence>
<organism evidence="2 3">
    <name type="scientific">Araneus ventricosus</name>
    <name type="common">Orbweaver spider</name>
    <name type="synonym">Epeira ventricosa</name>
    <dbReference type="NCBI Taxonomy" id="182803"/>
    <lineage>
        <taxon>Eukaryota</taxon>
        <taxon>Metazoa</taxon>
        <taxon>Ecdysozoa</taxon>
        <taxon>Arthropoda</taxon>
        <taxon>Chelicerata</taxon>
        <taxon>Arachnida</taxon>
        <taxon>Araneae</taxon>
        <taxon>Araneomorphae</taxon>
        <taxon>Entelegynae</taxon>
        <taxon>Araneoidea</taxon>
        <taxon>Araneidae</taxon>
        <taxon>Araneus</taxon>
    </lineage>
</organism>
<gene>
    <name evidence="2" type="ORF">AVEN_208507_1</name>
</gene>
<evidence type="ECO:0000256" key="1">
    <source>
        <dbReference type="SAM" id="MobiDB-lite"/>
    </source>
</evidence>
<sequence>MLPRVRPEGTPQADAHLAPNYTNQDRLPTPRARATEGTLFTQTNVEEEQVSQTGDSALQEKKGAKWCNHNRKVANVHNRKFHDVHLNL</sequence>
<dbReference type="AlphaFoldDB" id="A0A4Y2E3W9"/>